<evidence type="ECO:0000313" key="3">
    <source>
        <dbReference type="Proteomes" id="UP001596406"/>
    </source>
</evidence>
<keyword evidence="1" id="KW-0472">Membrane</keyword>
<name>A0ABD5U794_9EURY</name>
<accession>A0ABD5U794</accession>
<feature type="transmembrane region" description="Helical" evidence="1">
    <location>
        <begin position="159"/>
        <end position="181"/>
    </location>
</feature>
<evidence type="ECO:0000313" key="2">
    <source>
        <dbReference type="EMBL" id="MFC6835415.1"/>
    </source>
</evidence>
<feature type="transmembrane region" description="Helical" evidence="1">
    <location>
        <begin position="87"/>
        <end position="109"/>
    </location>
</feature>
<dbReference type="Proteomes" id="UP001596406">
    <property type="component" value="Unassembled WGS sequence"/>
</dbReference>
<organism evidence="2 3">
    <name type="scientific">Halomarina ordinaria</name>
    <dbReference type="NCBI Taxonomy" id="3033939"/>
    <lineage>
        <taxon>Archaea</taxon>
        <taxon>Methanobacteriati</taxon>
        <taxon>Methanobacteriota</taxon>
        <taxon>Stenosarchaea group</taxon>
        <taxon>Halobacteria</taxon>
        <taxon>Halobacteriales</taxon>
        <taxon>Natronomonadaceae</taxon>
        <taxon>Halomarina</taxon>
    </lineage>
</organism>
<reference evidence="2 3" key="1">
    <citation type="journal article" date="2019" name="Int. J. Syst. Evol. Microbiol.">
        <title>The Global Catalogue of Microorganisms (GCM) 10K type strain sequencing project: providing services to taxonomists for standard genome sequencing and annotation.</title>
        <authorList>
            <consortium name="The Broad Institute Genomics Platform"/>
            <consortium name="The Broad Institute Genome Sequencing Center for Infectious Disease"/>
            <person name="Wu L."/>
            <person name="Ma J."/>
        </authorList>
    </citation>
    <scope>NUCLEOTIDE SEQUENCE [LARGE SCALE GENOMIC DNA]</scope>
    <source>
        <strain evidence="2 3">PSRA2</strain>
    </source>
</reference>
<protein>
    <submittedName>
        <fullName evidence="2">Uncharacterized protein</fullName>
    </submittedName>
</protein>
<keyword evidence="1" id="KW-0812">Transmembrane</keyword>
<keyword evidence="1" id="KW-1133">Transmembrane helix</keyword>
<gene>
    <name evidence="2" type="ORF">ACFQHK_02705</name>
</gene>
<feature type="transmembrane region" description="Helical" evidence="1">
    <location>
        <begin position="121"/>
        <end position="139"/>
    </location>
</feature>
<comment type="caution">
    <text evidence="2">The sequence shown here is derived from an EMBL/GenBank/DDBJ whole genome shotgun (WGS) entry which is preliminary data.</text>
</comment>
<dbReference type="AlphaFoldDB" id="A0ABD5U794"/>
<dbReference type="RefSeq" id="WP_304447116.1">
    <property type="nucleotide sequence ID" value="NZ_JARRAH010000001.1"/>
</dbReference>
<sequence>METSDIGRVLRDARLNAGLAWALVVVVALVAVRNALDGDPLWAGFAALVALVAVLPAVRLRSVRAMLPWEVVLLAALPLLARPFGPASLGGVATYLSVAAIALIIAVELHVFTPVEMSHSFAVFFVVVVTMATAGVWAVTRWSADIYLGTGFDLDERALMFEFIASTAAGVIAGVVFDGYFRRYARASDRLEVQP</sequence>
<keyword evidence="3" id="KW-1185">Reference proteome</keyword>
<feature type="transmembrane region" description="Helical" evidence="1">
    <location>
        <begin position="15"/>
        <end position="35"/>
    </location>
</feature>
<evidence type="ECO:0000256" key="1">
    <source>
        <dbReference type="SAM" id="Phobius"/>
    </source>
</evidence>
<feature type="transmembrane region" description="Helical" evidence="1">
    <location>
        <begin position="41"/>
        <end position="58"/>
    </location>
</feature>
<feature type="transmembrane region" description="Helical" evidence="1">
    <location>
        <begin position="65"/>
        <end position="81"/>
    </location>
</feature>
<dbReference type="EMBL" id="JBHSXM010000001">
    <property type="protein sequence ID" value="MFC6835415.1"/>
    <property type="molecule type" value="Genomic_DNA"/>
</dbReference>
<proteinExistence type="predicted"/>